<sequence>MACFSYVRLQTRNLKLAYPGLTKNQILLMIAEQKFEQSGNRLRFPFCLFALFIVICIQFALPTF</sequence>
<dbReference type="EMBL" id="AGNK02006061">
    <property type="status" value="NOT_ANNOTATED_CDS"/>
    <property type="molecule type" value="Genomic_DNA"/>
</dbReference>
<dbReference type="Gramene" id="KQK91752">
    <property type="protein sequence ID" value="KQK91752"/>
    <property type="gene ID" value="SETIT_040598mg"/>
</dbReference>
<organism evidence="2 3">
    <name type="scientific">Setaria italica</name>
    <name type="common">Foxtail millet</name>
    <name type="synonym">Panicum italicum</name>
    <dbReference type="NCBI Taxonomy" id="4555"/>
    <lineage>
        <taxon>Eukaryota</taxon>
        <taxon>Viridiplantae</taxon>
        <taxon>Streptophyta</taxon>
        <taxon>Embryophyta</taxon>
        <taxon>Tracheophyta</taxon>
        <taxon>Spermatophyta</taxon>
        <taxon>Magnoliopsida</taxon>
        <taxon>Liliopsida</taxon>
        <taxon>Poales</taxon>
        <taxon>Poaceae</taxon>
        <taxon>PACMAD clade</taxon>
        <taxon>Panicoideae</taxon>
        <taxon>Panicodae</taxon>
        <taxon>Paniceae</taxon>
        <taxon>Cenchrinae</taxon>
        <taxon>Setaria</taxon>
    </lineage>
</organism>
<reference evidence="2" key="2">
    <citation type="submission" date="2018-08" db="UniProtKB">
        <authorList>
            <consortium name="EnsemblPlants"/>
        </authorList>
    </citation>
    <scope>IDENTIFICATION</scope>
    <source>
        <strain evidence="2">Yugu1</strain>
    </source>
</reference>
<reference evidence="3" key="1">
    <citation type="journal article" date="2012" name="Nat. Biotechnol.">
        <title>Reference genome sequence of the model plant Setaria.</title>
        <authorList>
            <person name="Bennetzen J.L."/>
            <person name="Schmutz J."/>
            <person name="Wang H."/>
            <person name="Percifield R."/>
            <person name="Hawkins J."/>
            <person name="Pontaroli A.C."/>
            <person name="Estep M."/>
            <person name="Feng L."/>
            <person name="Vaughn J.N."/>
            <person name="Grimwood J."/>
            <person name="Jenkins J."/>
            <person name="Barry K."/>
            <person name="Lindquist E."/>
            <person name="Hellsten U."/>
            <person name="Deshpande S."/>
            <person name="Wang X."/>
            <person name="Wu X."/>
            <person name="Mitros T."/>
            <person name="Triplett J."/>
            <person name="Yang X."/>
            <person name="Ye C.Y."/>
            <person name="Mauro-Herrera M."/>
            <person name="Wang L."/>
            <person name="Li P."/>
            <person name="Sharma M."/>
            <person name="Sharma R."/>
            <person name="Ronald P.C."/>
            <person name="Panaud O."/>
            <person name="Kellogg E.A."/>
            <person name="Brutnell T.P."/>
            <person name="Doust A.N."/>
            <person name="Tuskan G.A."/>
            <person name="Rokhsar D."/>
            <person name="Devos K.M."/>
        </authorList>
    </citation>
    <scope>NUCLEOTIDE SEQUENCE [LARGE SCALE GENOMIC DNA]</scope>
    <source>
        <strain evidence="3">cv. Yugu1</strain>
    </source>
</reference>
<keyword evidence="1" id="KW-0472">Membrane</keyword>
<proteinExistence type="predicted"/>
<keyword evidence="1" id="KW-0812">Transmembrane</keyword>
<feature type="transmembrane region" description="Helical" evidence="1">
    <location>
        <begin position="42"/>
        <end position="61"/>
    </location>
</feature>
<protein>
    <submittedName>
        <fullName evidence="2">Uncharacterized protein</fullName>
    </submittedName>
</protein>
<evidence type="ECO:0000313" key="2">
    <source>
        <dbReference type="EnsemblPlants" id="KQK91752"/>
    </source>
</evidence>
<dbReference type="HOGENOM" id="CLU_2871922_0_0_1"/>
<keyword evidence="3" id="KW-1185">Reference proteome</keyword>
<dbReference type="InParanoid" id="K4ANV0"/>
<evidence type="ECO:0000313" key="3">
    <source>
        <dbReference type="Proteomes" id="UP000004995"/>
    </source>
</evidence>
<dbReference type="EnsemblPlants" id="KQK91752">
    <property type="protein sequence ID" value="KQK91752"/>
    <property type="gene ID" value="SETIT_040598mg"/>
</dbReference>
<keyword evidence="1" id="KW-1133">Transmembrane helix</keyword>
<evidence type="ECO:0000256" key="1">
    <source>
        <dbReference type="SAM" id="Phobius"/>
    </source>
</evidence>
<dbReference type="AlphaFoldDB" id="K4ANV0"/>
<accession>K4ANV0</accession>
<name>K4ANV0_SETIT</name>
<dbReference type="Proteomes" id="UP000004995">
    <property type="component" value="Unassembled WGS sequence"/>
</dbReference>